<comment type="pathway">
    <text evidence="4 15">Amino-acid biosynthesis; L-threonine biosynthesis; L-threonine from L-aspartate: step 1/5.</text>
</comment>
<accession>A0ABS2DPW8</accession>
<keyword evidence="8" id="KW-0547">Nucleotide-binding</keyword>
<evidence type="ECO:0000256" key="2">
    <source>
        <dbReference type="ARBA" id="ARBA00004766"/>
    </source>
</evidence>
<evidence type="ECO:0000256" key="5">
    <source>
        <dbReference type="ARBA" id="ARBA00010122"/>
    </source>
</evidence>
<keyword evidence="18" id="KW-1185">Reference proteome</keyword>
<dbReference type="InterPro" id="IPR041740">
    <property type="entry name" value="AKii-LysC-BS"/>
</dbReference>
<dbReference type="PROSITE" id="PS00324">
    <property type="entry name" value="ASPARTOKINASE"/>
    <property type="match status" value="1"/>
</dbReference>
<comment type="catalytic activity">
    <reaction evidence="13 14">
        <text>L-aspartate + ATP = 4-phospho-L-aspartate + ADP</text>
        <dbReference type="Rhea" id="RHEA:23776"/>
        <dbReference type="ChEBI" id="CHEBI:29991"/>
        <dbReference type="ChEBI" id="CHEBI:30616"/>
        <dbReference type="ChEBI" id="CHEBI:57535"/>
        <dbReference type="ChEBI" id="CHEBI:456216"/>
        <dbReference type="EC" id="2.7.2.4"/>
    </reaction>
</comment>
<dbReference type="NCBIfam" id="TIGR00657">
    <property type="entry name" value="asp_kinases"/>
    <property type="match status" value="1"/>
</dbReference>
<name>A0ABS2DPW8_9BACI</name>
<dbReference type="InterPro" id="IPR001341">
    <property type="entry name" value="Asp_kinase"/>
</dbReference>
<dbReference type="RefSeq" id="WP_204205272.1">
    <property type="nucleotide sequence ID" value="NZ_JAFELM010000044.1"/>
</dbReference>
<dbReference type="Gene3D" id="3.40.1160.10">
    <property type="entry name" value="Acetylglutamate kinase-like"/>
    <property type="match status" value="1"/>
</dbReference>
<dbReference type="PROSITE" id="PS51671">
    <property type="entry name" value="ACT"/>
    <property type="match status" value="2"/>
</dbReference>
<dbReference type="InterPro" id="IPR001048">
    <property type="entry name" value="Asp/Glu/Uridylate_kinase"/>
</dbReference>
<dbReference type="SUPFAM" id="SSF55021">
    <property type="entry name" value="ACT-like"/>
    <property type="match status" value="2"/>
</dbReference>
<proteinExistence type="inferred from homology"/>
<comment type="similarity">
    <text evidence="5 14">Belongs to the aspartokinase family.</text>
</comment>
<dbReference type="EC" id="2.7.2.4" evidence="14"/>
<keyword evidence="11" id="KW-0220">Diaminopimelate biosynthesis</keyword>
<evidence type="ECO:0000313" key="17">
    <source>
        <dbReference type="EMBL" id="MBM6619796.1"/>
    </source>
</evidence>
<sequence>MGLIVQKFGGTSVGSIERIQNVANRVIQEAQRGNQVVVVVSAMGKSTDELVNLATQLTNTPSKREMDMLLTTGEQVSIALLSIALQAKGYDAVSLTGWQAGIKTEAIHGNARIVEIETDTLHSYLNNGKIVIVAGFQGITSEFNITTLGRGGSDTTAVALAAALRADKCDIYTDVTGVFTTDPRYVKSARKLQSVSYDEMLELANLGAGVLHPRAVEFAKNYAVPLEVRSSLELETGTRIEEEVSMENNLIVRGIAFEDGVTRVTIVGLKNGLHSLSTIFTTLANHGINVDIIIQSMTSQDETNISFSIHTTDLDETLTVLQSNQEKLGFHSIQSESSLAKVSIVGSGMISNPGVAAEMFEVLANNEIQVKMVSTSEIKVSTVVEERFMVKAVEALHEAFKLDELVTHSV</sequence>
<dbReference type="InterPro" id="IPR018042">
    <property type="entry name" value="Aspartate_kinase_CS"/>
</dbReference>
<evidence type="ECO:0000256" key="12">
    <source>
        <dbReference type="ARBA" id="ARBA00023154"/>
    </source>
</evidence>
<evidence type="ECO:0000256" key="4">
    <source>
        <dbReference type="ARBA" id="ARBA00005139"/>
    </source>
</evidence>
<keyword evidence="9 14" id="KW-0418">Kinase</keyword>
<protein>
    <recommendedName>
        <fullName evidence="14">Aspartokinase</fullName>
        <ecNumber evidence="14">2.7.2.4</ecNumber>
    </recommendedName>
</protein>
<dbReference type="Pfam" id="PF00696">
    <property type="entry name" value="AA_kinase"/>
    <property type="match status" value="1"/>
</dbReference>
<dbReference type="GO" id="GO:0004072">
    <property type="term" value="F:aspartate kinase activity"/>
    <property type="evidence" value="ECO:0007669"/>
    <property type="project" value="UniProtKB-EC"/>
</dbReference>
<evidence type="ECO:0000256" key="6">
    <source>
        <dbReference type="ARBA" id="ARBA00022605"/>
    </source>
</evidence>
<evidence type="ECO:0000256" key="7">
    <source>
        <dbReference type="ARBA" id="ARBA00022679"/>
    </source>
</evidence>
<evidence type="ECO:0000256" key="14">
    <source>
        <dbReference type="RuleBase" id="RU003448"/>
    </source>
</evidence>
<reference evidence="17 18" key="1">
    <citation type="submission" date="2021-02" db="EMBL/GenBank/DDBJ databases">
        <title>Bacillus sp. RD4P76, an endophyte from a halophyte.</title>
        <authorList>
            <person name="Sun J.-Q."/>
        </authorList>
    </citation>
    <scope>NUCLEOTIDE SEQUENCE [LARGE SCALE GENOMIC DNA]</scope>
    <source>
        <strain evidence="17 18">RD4P76</strain>
    </source>
</reference>
<dbReference type="NCBIfam" id="NF005156">
    <property type="entry name" value="PRK06635.1-5"/>
    <property type="match status" value="1"/>
</dbReference>
<dbReference type="CDD" id="cd04261">
    <property type="entry name" value="AAK_AKii-LysC-BS"/>
    <property type="match status" value="1"/>
</dbReference>
<dbReference type="InterPro" id="IPR005260">
    <property type="entry name" value="Asp_kin_monofn"/>
</dbReference>
<comment type="caution">
    <text evidence="17">The sequence shown here is derived from an EMBL/GenBank/DDBJ whole genome shotgun (WGS) entry which is preliminary data.</text>
</comment>
<keyword evidence="12" id="KW-0457">Lysine biosynthesis</keyword>
<dbReference type="PIRSF" id="PIRSF000726">
    <property type="entry name" value="Asp_kin"/>
    <property type="match status" value="1"/>
</dbReference>
<gene>
    <name evidence="17" type="ORF">JR050_19220</name>
</gene>
<evidence type="ECO:0000256" key="8">
    <source>
        <dbReference type="ARBA" id="ARBA00022741"/>
    </source>
</evidence>
<comment type="pathway">
    <text evidence="3 15">Amino-acid biosynthesis; L-methionine biosynthesis via de novo pathway; L-homoserine from L-aspartate: step 1/3.</text>
</comment>
<evidence type="ECO:0000256" key="1">
    <source>
        <dbReference type="ARBA" id="ARBA00003121"/>
    </source>
</evidence>
<evidence type="ECO:0000256" key="3">
    <source>
        <dbReference type="ARBA" id="ARBA00004986"/>
    </source>
</evidence>
<keyword evidence="10" id="KW-0067">ATP-binding</keyword>
<evidence type="ECO:0000259" key="16">
    <source>
        <dbReference type="PROSITE" id="PS51671"/>
    </source>
</evidence>
<evidence type="ECO:0000256" key="15">
    <source>
        <dbReference type="RuleBase" id="RU004249"/>
    </source>
</evidence>
<dbReference type="SUPFAM" id="SSF53633">
    <property type="entry name" value="Carbamate kinase-like"/>
    <property type="match status" value="1"/>
</dbReference>
<dbReference type="NCBIfam" id="NF005154">
    <property type="entry name" value="PRK06635.1-2"/>
    <property type="match status" value="1"/>
</dbReference>
<dbReference type="Pfam" id="PF22468">
    <property type="entry name" value="ACT_9"/>
    <property type="match status" value="2"/>
</dbReference>
<dbReference type="CDD" id="cd04923">
    <property type="entry name" value="ACT_AK-LysC-DapG-like_2"/>
    <property type="match status" value="1"/>
</dbReference>
<evidence type="ECO:0000256" key="10">
    <source>
        <dbReference type="ARBA" id="ARBA00022840"/>
    </source>
</evidence>
<evidence type="ECO:0000256" key="11">
    <source>
        <dbReference type="ARBA" id="ARBA00022915"/>
    </source>
</evidence>
<evidence type="ECO:0000256" key="9">
    <source>
        <dbReference type="ARBA" id="ARBA00022777"/>
    </source>
</evidence>
<dbReference type="InterPro" id="IPR002912">
    <property type="entry name" value="ACT_dom"/>
</dbReference>
<dbReference type="PANTHER" id="PTHR21499">
    <property type="entry name" value="ASPARTATE KINASE"/>
    <property type="match status" value="1"/>
</dbReference>
<feature type="domain" description="ACT" evidence="16">
    <location>
        <begin position="264"/>
        <end position="338"/>
    </location>
</feature>
<keyword evidence="7 14" id="KW-0808">Transferase</keyword>
<dbReference type="NCBIfam" id="TIGR00656">
    <property type="entry name" value="asp_kin_monofn"/>
    <property type="match status" value="1"/>
</dbReference>
<dbReference type="InterPro" id="IPR036393">
    <property type="entry name" value="AceGlu_kinase-like_sf"/>
</dbReference>
<dbReference type="NCBIfam" id="NF005155">
    <property type="entry name" value="PRK06635.1-4"/>
    <property type="match status" value="1"/>
</dbReference>
<feature type="domain" description="ACT" evidence="16">
    <location>
        <begin position="344"/>
        <end position="410"/>
    </location>
</feature>
<dbReference type="InterPro" id="IPR054352">
    <property type="entry name" value="ACT_Aspartokinase"/>
</dbReference>
<dbReference type="CDD" id="cd04913">
    <property type="entry name" value="ACT_AKii-LysC-BS-like_1"/>
    <property type="match status" value="1"/>
</dbReference>
<dbReference type="Proteomes" id="UP001518925">
    <property type="component" value="Unassembled WGS sequence"/>
</dbReference>
<evidence type="ECO:0000256" key="13">
    <source>
        <dbReference type="ARBA" id="ARBA00047872"/>
    </source>
</evidence>
<keyword evidence="6 15" id="KW-0028">Amino-acid biosynthesis</keyword>
<comment type="function">
    <text evidence="1">Catalyzes the phosphorylation of the beta-carboxyl group of aspartic acid with ATP to yield 4-phospho-L-aspartate, which is involved in the branched biosynthetic pathway leading to the biosynthesis of amino acids threonine, isoleucine and methionine.</text>
</comment>
<dbReference type="PANTHER" id="PTHR21499:SF68">
    <property type="entry name" value="ASPARTOKINASE 2"/>
    <property type="match status" value="1"/>
</dbReference>
<dbReference type="EMBL" id="JAFELM010000044">
    <property type="protein sequence ID" value="MBM6619796.1"/>
    <property type="molecule type" value="Genomic_DNA"/>
</dbReference>
<comment type="pathway">
    <text evidence="2 15">Amino-acid biosynthesis; L-lysine biosynthesis via DAP pathway; (S)-tetrahydrodipicolinate from L-aspartate: step 1/4.</text>
</comment>
<evidence type="ECO:0000313" key="18">
    <source>
        <dbReference type="Proteomes" id="UP001518925"/>
    </source>
</evidence>
<organism evidence="17 18">
    <name type="scientific">Bacillus suaedaesalsae</name>
    <dbReference type="NCBI Taxonomy" id="2810349"/>
    <lineage>
        <taxon>Bacteria</taxon>
        <taxon>Bacillati</taxon>
        <taxon>Bacillota</taxon>
        <taxon>Bacilli</taxon>
        <taxon>Bacillales</taxon>
        <taxon>Bacillaceae</taxon>
        <taxon>Bacillus</taxon>
    </lineage>
</organism>
<dbReference type="InterPro" id="IPR045865">
    <property type="entry name" value="ACT-like_dom_sf"/>
</dbReference>
<dbReference type="Gene3D" id="3.30.2130.10">
    <property type="entry name" value="VC0802-like"/>
    <property type="match status" value="1"/>
</dbReference>